<name>A0ABC9YB09_GRUJA</name>
<organism evidence="2 3">
    <name type="scientific">Grus japonensis</name>
    <name type="common">Japanese crane</name>
    <name type="synonym">Red-crowned crane</name>
    <dbReference type="NCBI Taxonomy" id="30415"/>
    <lineage>
        <taxon>Eukaryota</taxon>
        <taxon>Metazoa</taxon>
        <taxon>Chordata</taxon>
        <taxon>Craniata</taxon>
        <taxon>Vertebrata</taxon>
        <taxon>Euteleostomi</taxon>
        <taxon>Archelosauria</taxon>
        <taxon>Archosauria</taxon>
        <taxon>Dinosauria</taxon>
        <taxon>Saurischia</taxon>
        <taxon>Theropoda</taxon>
        <taxon>Coelurosauria</taxon>
        <taxon>Aves</taxon>
        <taxon>Neognathae</taxon>
        <taxon>Neoaves</taxon>
        <taxon>Gruiformes</taxon>
        <taxon>Gruidae</taxon>
        <taxon>Grus</taxon>
    </lineage>
</organism>
<evidence type="ECO:0000313" key="2">
    <source>
        <dbReference type="EMBL" id="GAB0206746.1"/>
    </source>
</evidence>
<dbReference type="InterPro" id="IPR043502">
    <property type="entry name" value="DNA/RNA_pol_sf"/>
</dbReference>
<protein>
    <submittedName>
        <fullName evidence="2">Mitochondrial enolase superfamily member 1</fullName>
    </submittedName>
</protein>
<dbReference type="Proteomes" id="UP001623348">
    <property type="component" value="Unassembled WGS sequence"/>
</dbReference>
<dbReference type="SUPFAM" id="SSF56672">
    <property type="entry name" value="DNA/RNA polymerases"/>
    <property type="match status" value="1"/>
</dbReference>
<dbReference type="PANTHER" id="PTHR33332">
    <property type="entry name" value="REVERSE TRANSCRIPTASE DOMAIN-CONTAINING PROTEIN"/>
    <property type="match status" value="1"/>
</dbReference>
<feature type="domain" description="Reverse transcriptase" evidence="1">
    <location>
        <begin position="1"/>
        <end position="203"/>
    </location>
</feature>
<dbReference type="AlphaFoldDB" id="A0ABC9YB09"/>
<dbReference type="Pfam" id="PF00078">
    <property type="entry name" value="RVT_1"/>
    <property type="match status" value="1"/>
</dbReference>
<dbReference type="EMBL" id="BAAFJT010000122">
    <property type="protein sequence ID" value="GAB0206746.1"/>
    <property type="molecule type" value="Genomic_DNA"/>
</dbReference>
<dbReference type="PROSITE" id="PS50878">
    <property type="entry name" value="RT_POL"/>
    <property type="match status" value="1"/>
</dbReference>
<keyword evidence="3" id="KW-1185">Reference proteome</keyword>
<evidence type="ECO:0000259" key="1">
    <source>
        <dbReference type="PROSITE" id="PS50878"/>
    </source>
</evidence>
<proteinExistence type="predicted"/>
<dbReference type="CDD" id="cd01650">
    <property type="entry name" value="RT_nLTR_like"/>
    <property type="match status" value="1"/>
</dbReference>
<reference evidence="2 3" key="1">
    <citation type="submission" date="2024-06" db="EMBL/GenBank/DDBJ databases">
        <title>The draft genome of Grus japonensis, version 3.</title>
        <authorList>
            <person name="Nabeshima K."/>
            <person name="Suzuki S."/>
            <person name="Onuma M."/>
        </authorList>
    </citation>
    <scope>NUCLEOTIDE SEQUENCE [LARGE SCALE GENOMIC DNA]</scope>
    <source>
        <strain evidence="2 3">451A</strain>
    </source>
</reference>
<dbReference type="InterPro" id="IPR000477">
    <property type="entry name" value="RT_dom"/>
</dbReference>
<accession>A0ABC9YB09</accession>
<gene>
    <name evidence="2" type="ORF">GRJ2_003140200</name>
</gene>
<sequence length="345" mass="38891">MERFILSALTRQVQDNQGIRPSQHGFLKGRSCLTNLISFYDKVTHLVDEGKAVDAIYLDFSKAFDTVSHSILLEKLAAHGLDRCTLHWVKNCLDSRTQRAVVNGVKSSWWTVISGVPQGSVLGPVLFNIFTNDLDEGIERALSKFADDTKLGGSVDLLEGRKALQRGLDRLDRWAEANCMRFNKTKCRVLHFGHNNSMQGYRLGAEWLESCPADKDLGVLVDSRLNMTQQCAQVAKKANSILACIRNSVTSRTREVIAPLYLALIMEQIFLEDMLKHMEERKVIRDSQHGFTKGKSCLTNLVAFYDALTALMDKGRATDVIYLDFCKAFDTVLRNILATKLEIWI</sequence>
<comment type="caution">
    <text evidence="2">The sequence shown here is derived from an EMBL/GenBank/DDBJ whole genome shotgun (WGS) entry which is preliminary data.</text>
</comment>
<evidence type="ECO:0000313" key="3">
    <source>
        <dbReference type="Proteomes" id="UP001623348"/>
    </source>
</evidence>